<name>A0A167Z2F8_9HYPO</name>
<dbReference type="EC" id="6.3.5.2" evidence="2"/>
<comment type="caution">
    <text evidence="10">The sequence shown here is derived from an EMBL/GenBank/DDBJ whole genome shotgun (WGS) entry which is preliminary data.</text>
</comment>
<dbReference type="NCBIfam" id="NF000848">
    <property type="entry name" value="PRK00074.1"/>
    <property type="match status" value="1"/>
</dbReference>
<dbReference type="PANTHER" id="PTHR11922:SF2">
    <property type="entry name" value="GMP SYNTHASE [GLUTAMINE-HYDROLYZING]"/>
    <property type="match status" value="1"/>
</dbReference>
<evidence type="ECO:0000256" key="8">
    <source>
        <dbReference type="PROSITE-ProRule" id="PRU00886"/>
    </source>
</evidence>
<proteinExistence type="predicted"/>
<dbReference type="SUPFAM" id="SSF52317">
    <property type="entry name" value="Class I glutamine amidotransferase-like"/>
    <property type="match status" value="1"/>
</dbReference>
<dbReference type="GO" id="GO:0005524">
    <property type="term" value="F:ATP binding"/>
    <property type="evidence" value="ECO:0007669"/>
    <property type="project" value="UniProtKB-UniRule"/>
</dbReference>
<feature type="domain" description="GMPS ATP-PPase" evidence="9">
    <location>
        <begin position="155"/>
        <end position="363"/>
    </location>
</feature>
<dbReference type="Proteomes" id="UP000078544">
    <property type="component" value="Unassembled WGS sequence"/>
</dbReference>
<evidence type="ECO:0000259" key="9">
    <source>
        <dbReference type="PROSITE" id="PS51553"/>
    </source>
</evidence>
<dbReference type="GO" id="GO:0003921">
    <property type="term" value="F:GMP synthase activity"/>
    <property type="evidence" value="ECO:0007669"/>
    <property type="project" value="InterPro"/>
</dbReference>
<evidence type="ECO:0000256" key="1">
    <source>
        <dbReference type="ARBA" id="ARBA00005153"/>
    </source>
</evidence>
<dbReference type="InterPro" id="IPR014729">
    <property type="entry name" value="Rossmann-like_a/b/a_fold"/>
</dbReference>
<gene>
    <name evidence="10" type="ORF">AAL_06281</name>
</gene>
<protein>
    <recommendedName>
        <fullName evidence="2">GMP synthase (glutamine-hydrolyzing)</fullName>
        <ecNumber evidence="2">6.3.5.2</ecNumber>
    </recommendedName>
</protein>
<evidence type="ECO:0000313" key="11">
    <source>
        <dbReference type="Proteomes" id="UP000078544"/>
    </source>
</evidence>
<dbReference type="InterPro" id="IPR025777">
    <property type="entry name" value="GMPS_ATP_PPase_dom"/>
</dbReference>
<organism evidence="10 11">
    <name type="scientific">Moelleriella libera RCEF 2490</name>
    <dbReference type="NCBI Taxonomy" id="1081109"/>
    <lineage>
        <taxon>Eukaryota</taxon>
        <taxon>Fungi</taxon>
        <taxon>Dikarya</taxon>
        <taxon>Ascomycota</taxon>
        <taxon>Pezizomycotina</taxon>
        <taxon>Sordariomycetes</taxon>
        <taxon>Hypocreomycetidae</taxon>
        <taxon>Hypocreales</taxon>
        <taxon>Clavicipitaceae</taxon>
        <taxon>Moelleriella</taxon>
    </lineage>
</organism>
<dbReference type="InterPro" id="IPR017926">
    <property type="entry name" value="GATASE"/>
</dbReference>
<keyword evidence="6 8" id="KW-0658">Purine biosynthesis</keyword>
<evidence type="ECO:0000256" key="5">
    <source>
        <dbReference type="ARBA" id="ARBA00022749"/>
    </source>
</evidence>
<dbReference type="Gene3D" id="3.30.300.10">
    <property type="match status" value="2"/>
</dbReference>
<evidence type="ECO:0000256" key="2">
    <source>
        <dbReference type="ARBA" id="ARBA00012746"/>
    </source>
</evidence>
<dbReference type="Gene3D" id="3.40.50.880">
    <property type="match status" value="1"/>
</dbReference>
<evidence type="ECO:0000256" key="3">
    <source>
        <dbReference type="ARBA" id="ARBA00022598"/>
    </source>
</evidence>
<dbReference type="PROSITE" id="PS51553">
    <property type="entry name" value="GMPS_ATP_PPASE"/>
    <property type="match status" value="1"/>
</dbReference>
<dbReference type="Pfam" id="PF02540">
    <property type="entry name" value="NAD_synthase"/>
    <property type="match status" value="1"/>
</dbReference>
<dbReference type="EMBL" id="AZGY01000016">
    <property type="protein sequence ID" value="KZZ92071.1"/>
    <property type="molecule type" value="Genomic_DNA"/>
</dbReference>
<evidence type="ECO:0000256" key="4">
    <source>
        <dbReference type="ARBA" id="ARBA00022741"/>
    </source>
</evidence>
<evidence type="ECO:0000256" key="6">
    <source>
        <dbReference type="ARBA" id="ARBA00022755"/>
    </source>
</evidence>
<dbReference type="Gene3D" id="3.40.50.620">
    <property type="entry name" value="HUPs"/>
    <property type="match status" value="1"/>
</dbReference>
<dbReference type="OrthoDB" id="1724632at2759"/>
<feature type="binding site" evidence="8">
    <location>
        <begin position="183"/>
        <end position="189"/>
    </location>
    <ligand>
        <name>ATP</name>
        <dbReference type="ChEBI" id="CHEBI:30616"/>
    </ligand>
</feature>
<dbReference type="GO" id="GO:0005829">
    <property type="term" value="C:cytosol"/>
    <property type="evidence" value="ECO:0007669"/>
    <property type="project" value="TreeGrafter"/>
</dbReference>
<sequence>MGMREEALTRHRGVCFGNQLIGTLTPFSFSFPGRSSADGIIPAWRVNPENVAPGQKREYGETAMAIHKVNSHADRLFEGLGDSLNVVMSHFDKVVHLPDGFETIATTKNSEFAGIAHKSLPIFGIQFHPEISHTERGTDILANFALKICGARADWKMDNFSEKEIVRIRKLVGENAQVIGAVSGGVDSTVAAKLMKEAIGDRFHAILVDTGLMRLNECEQVKETLDKHLGINLTVVDGSELFLSRLEGVTEPEAKRKIIGGTFIDLFEIEALRIEKEAENTPRAGKVEWFLQGTLYADIVESLSFKGAASSTIKSHHNAGGLPARMQNGEAQLKLLEPLRELFKDEVRAFGRQLQIHEELVGRHPFPGPGLGIRIIGEVTRERVEIVRQADHIFISMIREAGIYDEVTQAYAALGTNKGRRFFPLPATAAPVYLDRALTCLCRSAVGVQGDARVYGYICILRAVTSLDMMSAEPYEFKWSLLKAISRRIVNEVDGIARVVYDTTSKPPGEIPLPCLFLSFDAL</sequence>
<reference evidence="10 11" key="1">
    <citation type="journal article" date="2016" name="Genome Biol. Evol.">
        <title>Divergent and convergent evolution of fungal pathogenicity.</title>
        <authorList>
            <person name="Shang Y."/>
            <person name="Xiao G."/>
            <person name="Zheng P."/>
            <person name="Cen K."/>
            <person name="Zhan S."/>
            <person name="Wang C."/>
        </authorList>
    </citation>
    <scope>NUCLEOTIDE SEQUENCE [LARGE SCALE GENOMIC DNA]</scope>
    <source>
        <strain evidence="10 11">RCEF 2490</strain>
    </source>
</reference>
<evidence type="ECO:0000313" key="10">
    <source>
        <dbReference type="EMBL" id="KZZ92071.1"/>
    </source>
</evidence>
<dbReference type="UniPathway" id="UPA00189">
    <property type="reaction ID" value="UER00296"/>
</dbReference>
<dbReference type="CDD" id="cd01997">
    <property type="entry name" value="GMP_synthase_C"/>
    <property type="match status" value="1"/>
</dbReference>
<evidence type="ECO:0000256" key="7">
    <source>
        <dbReference type="ARBA" id="ARBA00022840"/>
    </source>
</evidence>
<dbReference type="SUPFAM" id="SSF52402">
    <property type="entry name" value="Adenine nucleotide alpha hydrolases-like"/>
    <property type="match status" value="1"/>
</dbReference>
<dbReference type="Pfam" id="PF00958">
    <property type="entry name" value="GMP_synt_C"/>
    <property type="match status" value="1"/>
</dbReference>
<keyword evidence="5 8" id="KW-0332">GMP biosynthesis</keyword>
<comment type="pathway">
    <text evidence="1">Purine metabolism; GMP biosynthesis; GMP from XMP (L-Gln route): step 1/1.</text>
</comment>
<accession>A0A167Z2F8</accession>
<dbReference type="PANTHER" id="PTHR11922">
    <property type="entry name" value="GMP SYNTHASE-RELATED"/>
    <property type="match status" value="1"/>
</dbReference>
<dbReference type="InterPro" id="IPR022310">
    <property type="entry name" value="NAD/GMP_synthase"/>
</dbReference>
<dbReference type="AlphaFoldDB" id="A0A167Z2F8"/>
<keyword evidence="11" id="KW-1185">Reference proteome</keyword>
<keyword evidence="7 8" id="KW-0067">ATP-binding</keyword>
<dbReference type="Pfam" id="PF00117">
    <property type="entry name" value="GATase"/>
    <property type="match status" value="1"/>
</dbReference>
<keyword evidence="4 8" id="KW-0547">Nucleotide-binding</keyword>
<dbReference type="InterPro" id="IPR029062">
    <property type="entry name" value="Class_I_gatase-like"/>
</dbReference>
<dbReference type="InterPro" id="IPR001674">
    <property type="entry name" value="GMP_synth_C"/>
</dbReference>
<dbReference type="STRING" id="1081109.A0A167Z2F8"/>
<keyword evidence="3" id="KW-0436">Ligase</keyword>
<dbReference type="PROSITE" id="PS51273">
    <property type="entry name" value="GATASE_TYPE_1"/>
    <property type="match status" value="1"/>
</dbReference>